<dbReference type="InterPro" id="IPR021952">
    <property type="entry name" value="Flpp3-like"/>
</dbReference>
<dbReference type="RefSeq" id="WP_261341849.1">
    <property type="nucleotide sequence ID" value="NZ_CP036280.1"/>
</dbReference>
<keyword evidence="3" id="KW-1185">Reference proteome</keyword>
<name>A0A518BZ44_9BACT</name>
<organism evidence="2 3">
    <name type="scientific">Mucisphaera calidilacus</name>
    <dbReference type="NCBI Taxonomy" id="2527982"/>
    <lineage>
        <taxon>Bacteria</taxon>
        <taxon>Pseudomonadati</taxon>
        <taxon>Planctomycetota</taxon>
        <taxon>Phycisphaerae</taxon>
        <taxon>Phycisphaerales</taxon>
        <taxon>Phycisphaeraceae</taxon>
        <taxon>Mucisphaera</taxon>
    </lineage>
</organism>
<evidence type="ECO:0000256" key="1">
    <source>
        <dbReference type="SAM" id="SignalP"/>
    </source>
</evidence>
<accession>A0A518BZ44</accession>
<dbReference type="EMBL" id="CP036280">
    <property type="protein sequence ID" value="QDU72240.1"/>
    <property type="molecule type" value="Genomic_DNA"/>
</dbReference>
<evidence type="ECO:0008006" key="4">
    <source>
        <dbReference type="Google" id="ProtNLM"/>
    </source>
</evidence>
<sequence length="166" mass="17887" precursor="true">MNPPALRTLLPALLAAILLPLAGCTVTAVSAASVASIAAATATTAEKGFGAWAGSKFTYVDEADLTDMRWATESAIDRLQLNISKQSFDEKKATYRWKVRDADNDHLAKIKLKPLTPRMMVVTIDVGLFGNKPAGTLLASRIRDKLNQIKHAEGEEITNAPPSLQN</sequence>
<evidence type="ECO:0000313" key="2">
    <source>
        <dbReference type="EMBL" id="QDU72240.1"/>
    </source>
</evidence>
<protein>
    <recommendedName>
        <fullName evidence="4">DUF3568 family protein</fullName>
    </recommendedName>
</protein>
<feature type="signal peptide" evidence="1">
    <location>
        <begin position="1"/>
        <end position="31"/>
    </location>
</feature>
<feature type="chain" id="PRO_5021925988" description="DUF3568 family protein" evidence="1">
    <location>
        <begin position="32"/>
        <end position="166"/>
    </location>
</feature>
<proteinExistence type="predicted"/>
<dbReference type="Pfam" id="PF12092">
    <property type="entry name" value="DUF3568"/>
    <property type="match status" value="1"/>
</dbReference>
<dbReference type="AlphaFoldDB" id="A0A518BZ44"/>
<gene>
    <name evidence="2" type="ORF">Pan265_21040</name>
</gene>
<dbReference type="KEGG" id="mcad:Pan265_21040"/>
<evidence type="ECO:0000313" key="3">
    <source>
        <dbReference type="Proteomes" id="UP000320386"/>
    </source>
</evidence>
<dbReference type="Proteomes" id="UP000320386">
    <property type="component" value="Chromosome"/>
</dbReference>
<keyword evidence="1" id="KW-0732">Signal</keyword>
<reference evidence="2 3" key="1">
    <citation type="submission" date="2019-02" db="EMBL/GenBank/DDBJ databases">
        <title>Deep-cultivation of Planctomycetes and their phenomic and genomic characterization uncovers novel biology.</title>
        <authorList>
            <person name="Wiegand S."/>
            <person name="Jogler M."/>
            <person name="Boedeker C."/>
            <person name="Pinto D."/>
            <person name="Vollmers J."/>
            <person name="Rivas-Marin E."/>
            <person name="Kohn T."/>
            <person name="Peeters S.H."/>
            <person name="Heuer A."/>
            <person name="Rast P."/>
            <person name="Oberbeckmann S."/>
            <person name="Bunk B."/>
            <person name="Jeske O."/>
            <person name="Meyerdierks A."/>
            <person name="Storesund J.E."/>
            <person name="Kallscheuer N."/>
            <person name="Luecker S."/>
            <person name="Lage O.M."/>
            <person name="Pohl T."/>
            <person name="Merkel B.J."/>
            <person name="Hornburger P."/>
            <person name="Mueller R.-W."/>
            <person name="Bruemmer F."/>
            <person name="Labrenz M."/>
            <person name="Spormann A.M."/>
            <person name="Op den Camp H."/>
            <person name="Overmann J."/>
            <person name="Amann R."/>
            <person name="Jetten M.S.M."/>
            <person name="Mascher T."/>
            <person name="Medema M.H."/>
            <person name="Devos D.P."/>
            <person name="Kaster A.-K."/>
            <person name="Ovreas L."/>
            <person name="Rohde M."/>
            <person name="Galperin M.Y."/>
            <person name="Jogler C."/>
        </authorList>
    </citation>
    <scope>NUCLEOTIDE SEQUENCE [LARGE SCALE GENOMIC DNA]</scope>
    <source>
        <strain evidence="2 3">Pan265</strain>
    </source>
</reference>